<keyword evidence="3" id="KW-1185">Reference proteome</keyword>
<dbReference type="Proteomes" id="UP000008909">
    <property type="component" value="Unassembled WGS sequence"/>
</dbReference>
<name>G7YB70_CLOSI</name>
<dbReference type="AlphaFoldDB" id="G7YB70"/>
<protein>
    <submittedName>
        <fullName evidence="2">Uncharacterized protein</fullName>
    </submittedName>
</protein>
<evidence type="ECO:0000313" key="3">
    <source>
        <dbReference type="Proteomes" id="UP000008909"/>
    </source>
</evidence>
<proteinExistence type="predicted"/>
<evidence type="ECO:0000256" key="1">
    <source>
        <dbReference type="SAM" id="Phobius"/>
    </source>
</evidence>
<reference evidence="2" key="1">
    <citation type="journal article" date="2011" name="Genome Biol.">
        <title>The draft genome of the carcinogenic human liver fluke Clonorchis sinensis.</title>
        <authorList>
            <person name="Wang X."/>
            <person name="Chen W."/>
            <person name="Huang Y."/>
            <person name="Sun J."/>
            <person name="Men J."/>
            <person name="Liu H."/>
            <person name="Luo F."/>
            <person name="Guo L."/>
            <person name="Lv X."/>
            <person name="Deng C."/>
            <person name="Zhou C."/>
            <person name="Fan Y."/>
            <person name="Li X."/>
            <person name="Huang L."/>
            <person name="Hu Y."/>
            <person name="Liang C."/>
            <person name="Hu X."/>
            <person name="Xu J."/>
            <person name="Yu X."/>
        </authorList>
    </citation>
    <scope>NUCLEOTIDE SEQUENCE [LARGE SCALE GENOMIC DNA]</scope>
    <source>
        <strain evidence="2">Henan</strain>
    </source>
</reference>
<keyword evidence="1" id="KW-0812">Transmembrane</keyword>
<organism evidence="2 3">
    <name type="scientific">Clonorchis sinensis</name>
    <name type="common">Chinese liver fluke</name>
    <dbReference type="NCBI Taxonomy" id="79923"/>
    <lineage>
        <taxon>Eukaryota</taxon>
        <taxon>Metazoa</taxon>
        <taxon>Spiralia</taxon>
        <taxon>Lophotrochozoa</taxon>
        <taxon>Platyhelminthes</taxon>
        <taxon>Trematoda</taxon>
        <taxon>Digenea</taxon>
        <taxon>Opisthorchiida</taxon>
        <taxon>Opisthorchiata</taxon>
        <taxon>Opisthorchiidae</taxon>
        <taxon>Clonorchis</taxon>
    </lineage>
</organism>
<dbReference type="EMBL" id="DF143022">
    <property type="protein sequence ID" value="GAA50204.1"/>
    <property type="molecule type" value="Genomic_DNA"/>
</dbReference>
<evidence type="ECO:0000313" key="2">
    <source>
        <dbReference type="EMBL" id="GAA50204.1"/>
    </source>
</evidence>
<gene>
    <name evidence="2" type="ORF">CLF_104228</name>
</gene>
<reference key="2">
    <citation type="submission" date="2011-10" db="EMBL/GenBank/DDBJ databases">
        <title>The genome and transcriptome sequence of Clonorchis sinensis provide insights into the carcinogenic liver fluke.</title>
        <authorList>
            <person name="Wang X."/>
            <person name="Huang Y."/>
            <person name="Chen W."/>
            <person name="Liu H."/>
            <person name="Guo L."/>
            <person name="Chen Y."/>
            <person name="Luo F."/>
            <person name="Zhou W."/>
            <person name="Sun J."/>
            <person name="Mao Q."/>
            <person name="Liang P."/>
            <person name="Zhou C."/>
            <person name="Tian Y."/>
            <person name="Men J."/>
            <person name="Lv X."/>
            <person name="Huang L."/>
            <person name="Zhou J."/>
            <person name="Hu Y."/>
            <person name="Li R."/>
            <person name="Zhang F."/>
            <person name="Lei H."/>
            <person name="Li X."/>
            <person name="Hu X."/>
            <person name="Liang C."/>
            <person name="Xu J."/>
            <person name="Wu Z."/>
            <person name="Yu X."/>
        </authorList>
    </citation>
    <scope>NUCLEOTIDE SEQUENCE</scope>
    <source>
        <strain>Henan</strain>
    </source>
</reference>
<keyword evidence="1" id="KW-0472">Membrane</keyword>
<feature type="transmembrane region" description="Helical" evidence="1">
    <location>
        <begin position="49"/>
        <end position="66"/>
    </location>
</feature>
<accession>G7YB70</accession>
<keyword evidence="1" id="KW-1133">Transmembrane helix</keyword>
<sequence length="378" mass="42969">MKNQDEHLWREVYAAHPVTGVHCFDQQTRLRMPHNHNKKHTREHKHSQCMTFFALFVIYLTISADLSSSSSMALQLALRWAHGLMKTHETQWNLSTRQPWFIDRLAYGMSSSGITGSPNSAVIRLQPSGFPTLTFAVTLESLSRQPSDDDVSSPNQPTFRLCMVSLLWLSTTEEIHSKLHAEAAKCDSGAQLEDQLRDGLFACIQLLELQQKLPDQKFQTIRKICDQYEDVKHVPKTDEAVLLNHSKRNNSRMQTDNNFKPRTNFGAPKFINSLDCAKTADVTFFKGNDLRPATGILLSSTGIRMVTILDLDDLCCHRRHIDQVEFNTTVIRLFVGDIKCGNNKLNDTHQLRSNAVTGVYHIATIFLLLFVCESPVWT</sequence>